<feature type="transmembrane region" description="Helical" evidence="1">
    <location>
        <begin position="22"/>
        <end position="43"/>
    </location>
</feature>
<name>A0A943V0E9_9ACTN</name>
<dbReference type="AlphaFoldDB" id="A0A943V0E9"/>
<evidence type="ECO:0000313" key="2">
    <source>
        <dbReference type="EMBL" id="MBS6941335.1"/>
    </source>
</evidence>
<accession>A0A943V0E9</accession>
<evidence type="ECO:0000256" key="1">
    <source>
        <dbReference type="SAM" id="Phobius"/>
    </source>
</evidence>
<keyword evidence="1" id="KW-1133">Transmembrane helix</keyword>
<keyword evidence="1" id="KW-0472">Membrane</keyword>
<comment type="caution">
    <text evidence="2">The sequence shown here is derived from an EMBL/GenBank/DDBJ whole genome shotgun (WGS) entry which is preliminary data.</text>
</comment>
<dbReference type="Proteomes" id="UP000727506">
    <property type="component" value="Unassembled WGS sequence"/>
</dbReference>
<evidence type="ECO:0000313" key="3">
    <source>
        <dbReference type="Proteomes" id="UP000727506"/>
    </source>
</evidence>
<organism evidence="2 3">
    <name type="scientific">Slackia piriformis</name>
    <dbReference type="NCBI Taxonomy" id="626934"/>
    <lineage>
        <taxon>Bacteria</taxon>
        <taxon>Bacillati</taxon>
        <taxon>Actinomycetota</taxon>
        <taxon>Coriobacteriia</taxon>
        <taxon>Eggerthellales</taxon>
        <taxon>Eggerthellaceae</taxon>
        <taxon>Slackia</taxon>
    </lineage>
</organism>
<keyword evidence="1" id="KW-0812">Transmembrane</keyword>
<reference evidence="2" key="1">
    <citation type="submission" date="2021-02" db="EMBL/GenBank/DDBJ databases">
        <title>Infant gut strain persistence is associated with maternal origin, phylogeny, and functional potential including surface adhesion and iron acquisition.</title>
        <authorList>
            <person name="Lou Y.C."/>
        </authorList>
    </citation>
    <scope>NUCLEOTIDE SEQUENCE</scope>
    <source>
        <strain evidence="2">L2_039_000G1_dasL2_039_000G1_concoct_11</strain>
    </source>
</reference>
<proteinExistence type="predicted"/>
<gene>
    <name evidence="2" type="ORF">KH142_07670</name>
</gene>
<dbReference type="EMBL" id="JAGZSV010000162">
    <property type="protein sequence ID" value="MBS6941335.1"/>
    <property type="molecule type" value="Genomic_DNA"/>
</dbReference>
<sequence>MGEFLSALGALFDIFPVDGSDIAGIVAALAAVAGAIVSLKLYLQSKRPDVVAYLEYDPDKMAIALVVRNFGNGIAKDVRVLNLSPSLVKPEFRDVAMNGFVSKGIPMLIPGGSRRTIVCDTGYAKTLDDEAVESVSVSYKRKTAFGRWKTEEAGDFDLDFYSFLNVIRTESDIHQMKRGIESIAKSLKAISGSTCEAETDGVPPA</sequence>
<protein>
    <submittedName>
        <fullName evidence="2">Uncharacterized protein</fullName>
    </submittedName>
</protein>